<feature type="active site" description="Charge relay system" evidence="5 6">
    <location>
        <position position="646"/>
    </location>
</feature>
<comment type="similarity">
    <text evidence="1 6">Belongs to the peptidase S8 family.</text>
</comment>
<evidence type="ECO:0000256" key="7">
    <source>
        <dbReference type="SAM" id="MobiDB-lite"/>
    </source>
</evidence>
<dbReference type="GO" id="GO:0004252">
    <property type="term" value="F:serine-type endopeptidase activity"/>
    <property type="evidence" value="ECO:0007669"/>
    <property type="project" value="UniProtKB-UniRule"/>
</dbReference>
<gene>
    <name evidence="9" type="ORF">L602_003500000310</name>
</gene>
<keyword evidence="10" id="KW-1185">Reference proteome</keyword>
<dbReference type="Gene3D" id="2.60.120.1290">
    <property type="match status" value="1"/>
</dbReference>
<dbReference type="PANTHER" id="PTHR43806">
    <property type="entry name" value="PEPTIDASE S8"/>
    <property type="match status" value="1"/>
</dbReference>
<feature type="domain" description="Peptidase S8/S53" evidence="8">
    <location>
        <begin position="577"/>
        <end position="696"/>
    </location>
</feature>
<feature type="active site" description="Charge relay system" evidence="5 6">
    <location>
        <position position="218"/>
    </location>
</feature>
<dbReference type="PROSITE" id="PS00138">
    <property type="entry name" value="SUBTILASE_SER"/>
    <property type="match status" value="1"/>
</dbReference>
<comment type="caution">
    <text evidence="9">The sequence shown here is derived from an EMBL/GenBank/DDBJ whole genome shotgun (WGS) entry which is preliminary data.</text>
</comment>
<dbReference type="InterPro" id="IPR000209">
    <property type="entry name" value="Peptidase_S8/S53_dom"/>
</dbReference>
<dbReference type="Proteomes" id="UP000318141">
    <property type="component" value="Unassembled WGS sequence"/>
</dbReference>
<dbReference type="InterPro" id="IPR015500">
    <property type="entry name" value="Peptidase_S8_subtilisin-rel"/>
</dbReference>
<dbReference type="Gene3D" id="3.40.50.200">
    <property type="entry name" value="Peptidase S8/S53 domain"/>
    <property type="match status" value="2"/>
</dbReference>
<keyword evidence="4 6" id="KW-0720">Serine protease</keyword>
<feature type="active site" description="Charge relay system" evidence="5 6">
    <location>
        <position position="294"/>
    </location>
</feature>
<keyword evidence="3 6" id="KW-0378">Hydrolase</keyword>
<evidence type="ECO:0000256" key="5">
    <source>
        <dbReference type="PIRSR" id="PIRSR615500-1"/>
    </source>
</evidence>
<feature type="domain" description="Peptidase S8/S53" evidence="8">
    <location>
        <begin position="209"/>
        <end position="401"/>
    </location>
</feature>
<sequence length="725" mass="78663">MADDGVQHLHPKLRQVSNGSERVNRLRAQYSQCVASTAPPLPPSADRQLRVAQHDRDAFAAGAADYSCLAVHRGRVSRPRREAMTPADDVYVNVIVEIEPGASEAPGEVARIVSRIGSQPPRMAKVRRGGDGLRAPVLHRRNLIAATVPIAQLRPLAALDGVRYVHYHRHFLLLMAPHLPRLPVPIAGSGTPVAPTPRRVMVNGQPQRGDGVLIGIIDVGGFDFAHPDFVDADGRTRFVSIWDQGGDFRPPPAGFGYGSELTRERIDAALEVASKGGPPATELERQSQQQSGSHATHVASIAAGNAGVCPGARIAGVLISVEPPASDYEARRWTFSDASRVLHAVEYLVRLAEREGLPLSINISLGTNGGPHDGANGTCRWLDALLGIPGRAIAIAAGNAGQERPTEEDRFGWMMGRIHTSGRIAARGLTVEIEWIVVGDGIADLSENELEIWYGAQDRFTVAVQPPGSQQWYEVAPREFIENRRLPDGTVLSVYNELYHPANGDNYIGIYLSPFLDAQAYAPIAAGVWKVRLHGDEIRDGRFHAWIERDDPMELQRRRELAAYRFPSFFAERSNVDSHSINSLACARWVIGVANADTGQGRVHITSSQGPTRDGRHKPDICAPGTGIVAANGFADGGWIAMTGTSMASPYVCGTAGLMLAAKPTLTAAQCLGILRRTARPLPSHDYDWRNDAGYGLLDPAAAIVEARGFDRRDERRDPPLRRFG</sequence>
<dbReference type="SUPFAM" id="SSF52743">
    <property type="entry name" value="Subtilisin-like"/>
    <property type="match status" value="1"/>
</dbReference>
<evidence type="ECO:0000259" key="8">
    <source>
        <dbReference type="Pfam" id="PF00082"/>
    </source>
</evidence>
<evidence type="ECO:0000313" key="9">
    <source>
        <dbReference type="EMBL" id="TWG82659.1"/>
    </source>
</evidence>
<accession>A0A562BCH4</accession>
<dbReference type="PRINTS" id="PR00723">
    <property type="entry name" value="SUBTILISIN"/>
</dbReference>
<dbReference type="OrthoDB" id="614750at2"/>
<dbReference type="InterPro" id="IPR023828">
    <property type="entry name" value="Peptidase_S8_Ser-AS"/>
</dbReference>
<dbReference type="PROSITE" id="PS51892">
    <property type="entry name" value="SUBTILASE"/>
    <property type="match status" value="1"/>
</dbReference>
<organism evidence="9 10">
    <name type="scientific">Cupriavidus gilardii J11</name>
    <dbReference type="NCBI Taxonomy" id="936133"/>
    <lineage>
        <taxon>Bacteria</taxon>
        <taxon>Pseudomonadati</taxon>
        <taxon>Pseudomonadota</taxon>
        <taxon>Betaproteobacteria</taxon>
        <taxon>Burkholderiales</taxon>
        <taxon>Burkholderiaceae</taxon>
        <taxon>Cupriavidus</taxon>
    </lineage>
</organism>
<evidence type="ECO:0000256" key="3">
    <source>
        <dbReference type="ARBA" id="ARBA00022801"/>
    </source>
</evidence>
<dbReference type="EMBL" id="VLJN01000029">
    <property type="protein sequence ID" value="TWG82659.1"/>
    <property type="molecule type" value="Genomic_DNA"/>
</dbReference>
<dbReference type="InterPro" id="IPR050131">
    <property type="entry name" value="Peptidase_S8_subtilisin-like"/>
</dbReference>
<dbReference type="Pfam" id="PF00082">
    <property type="entry name" value="Peptidase_S8"/>
    <property type="match status" value="2"/>
</dbReference>
<dbReference type="PANTHER" id="PTHR43806:SF11">
    <property type="entry name" value="CEREVISIN-RELATED"/>
    <property type="match status" value="1"/>
</dbReference>
<evidence type="ECO:0000256" key="1">
    <source>
        <dbReference type="ARBA" id="ARBA00011073"/>
    </source>
</evidence>
<feature type="region of interest" description="Disordered" evidence="7">
    <location>
        <begin position="275"/>
        <end position="297"/>
    </location>
</feature>
<dbReference type="InterPro" id="IPR036852">
    <property type="entry name" value="Peptidase_S8/S53_dom_sf"/>
</dbReference>
<keyword evidence="2 6" id="KW-0645">Protease</keyword>
<name>A0A562BCH4_9BURK</name>
<evidence type="ECO:0000256" key="4">
    <source>
        <dbReference type="ARBA" id="ARBA00022825"/>
    </source>
</evidence>
<reference evidence="9 10" key="1">
    <citation type="submission" date="2019-07" db="EMBL/GenBank/DDBJ databases">
        <title>Genome sequencing of lignin-degrading bacterial isolates.</title>
        <authorList>
            <person name="Gladden J."/>
        </authorList>
    </citation>
    <scope>NUCLEOTIDE SEQUENCE [LARGE SCALE GENOMIC DNA]</scope>
    <source>
        <strain evidence="9 10">J11</strain>
    </source>
</reference>
<protein>
    <submittedName>
        <fullName evidence="9">Subtilisin-like serine proteases</fullName>
    </submittedName>
</protein>
<dbReference type="AlphaFoldDB" id="A0A562BCH4"/>
<evidence type="ECO:0000313" key="10">
    <source>
        <dbReference type="Proteomes" id="UP000318141"/>
    </source>
</evidence>
<evidence type="ECO:0000256" key="2">
    <source>
        <dbReference type="ARBA" id="ARBA00022670"/>
    </source>
</evidence>
<proteinExistence type="inferred from homology"/>
<dbReference type="GO" id="GO:0006508">
    <property type="term" value="P:proteolysis"/>
    <property type="evidence" value="ECO:0007669"/>
    <property type="project" value="UniProtKB-KW"/>
</dbReference>
<evidence type="ECO:0000256" key="6">
    <source>
        <dbReference type="PROSITE-ProRule" id="PRU01240"/>
    </source>
</evidence>